<dbReference type="RefSeq" id="XP_002681137.1">
    <property type="nucleotide sequence ID" value="XM_002681091.1"/>
</dbReference>
<dbReference type="STRING" id="5762.D2V4I8"/>
<dbReference type="EMBL" id="GG738851">
    <property type="protein sequence ID" value="EFC48393.1"/>
    <property type="molecule type" value="Genomic_DNA"/>
</dbReference>
<dbReference type="InParanoid" id="D2V4I8"/>
<comment type="cofactor">
    <cofactor evidence="1">
        <name>pyridoxal 5'-phosphate</name>
        <dbReference type="ChEBI" id="CHEBI:597326"/>
    </cofactor>
</comment>
<dbReference type="VEuPathDB" id="AmoebaDB:NAEGRDRAFT_78548"/>
<dbReference type="InterPro" id="IPR015424">
    <property type="entry name" value="PyrdxlP-dep_Trfase"/>
</dbReference>
<sequence>MSQQLTSNNSSSTESNILDGRRERLIVSNRLIETDMPMINKIGQIIYEENSVVVNNTASSDQQQMVTSLCQGMVYYKPPQQVMESLISNQLEKSYNPSDPFSFIHNYCEHDFGRKLVRDKLKEKLKKMNGIDGVEVVLTSGCNQAFTSVVLSLCDVGDECMVFGPYYFNHYMALQMFGVRPIVFDCREEDGYQPGSGDDMERFTEFFKKTVQNPSNKLRMVVVNTPCNPTGAVYTKNQLEVISQLCKEYGIWLIMDETYEWFIYNDMQSSNAIHFSPQGDHIIHLYSFSKCFAMPGWRIGYLTYPATNTTLGLHLNKIQDTIVISSPLPSQQLALSVTEMDEEFGKIWAMDRINTLKENRRVIWNAIHDLCNLEKIPEGAIYFWATLPNFANHSDNQLSIEKEFQVIEWMVRKHKVAVLPGSCFGRVGGFRISYANVSENACKLAANRLRTALQELKDGQFEKDDLSLYVKTFKTL</sequence>
<dbReference type="InterPro" id="IPR015421">
    <property type="entry name" value="PyrdxlP-dep_Trfase_major"/>
</dbReference>
<name>D2V4I8_NAEGR</name>
<dbReference type="Gene3D" id="3.40.640.10">
    <property type="entry name" value="Type I PLP-dependent aspartate aminotransferase-like (Major domain)"/>
    <property type="match status" value="1"/>
</dbReference>
<dbReference type="GO" id="GO:0008483">
    <property type="term" value="F:transaminase activity"/>
    <property type="evidence" value="ECO:0007669"/>
    <property type="project" value="UniProtKB-KW"/>
</dbReference>
<dbReference type="PANTHER" id="PTHR46383">
    <property type="entry name" value="ASPARTATE AMINOTRANSFERASE"/>
    <property type="match status" value="1"/>
</dbReference>
<reference evidence="7 8" key="1">
    <citation type="journal article" date="2010" name="Cell">
        <title>The genome of Naegleria gruberi illuminates early eukaryotic versatility.</title>
        <authorList>
            <person name="Fritz-Laylin L.K."/>
            <person name="Prochnik S.E."/>
            <person name="Ginger M.L."/>
            <person name="Dacks J.B."/>
            <person name="Carpenter M.L."/>
            <person name="Field M.C."/>
            <person name="Kuo A."/>
            <person name="Paredez A."/>
            <person name="Chapman J."/>
            <person name="Pham J."/>
            <person name="Shu S."/>
            <person name="Neupane R."/>
            <person name="Cipriano M."/>
            <person name="Mancuso J."/>
            <person name="Tu H."/>
            <person name="Salamov A."/>
            <person name="Lindquist E."/>
            <person name="Shapiro H."/>
            <person name="Lucas S."/>
            <person name="Grigoriev I.V."/>
            <person name="Cande W.Z."/>
            <person name="Fulton C."/>
            <person name="Rokhsar D.S."/>
            <person name="Dawson S.C."/>
        </authorList>
    </citation>
    <scope>NUCLEOTIDE SEQUENCE [LARGE SCALE GENOMIC DNA]</scope>
    <source>
        <strain evidence="7 8">NEG-M</strain>
    </source>
</reference>
<dbReference type="PROSITE" id="PS00105">
    <property type="entry name" value="AA_TRANSFER_CLASS_1"/>
    <property type="match status" value="1"/>
</dbReference>
<dbReference type="CDD" id="cd00609">
    <property type="entry name" value="AAT_like"/>
    <property type="match status" value="1"/>
</dbReference>
<dbReference type="InterPro" id="IPR004838">
    <property type="entry name" value="NHTrfase_class1_PyrdxlP-BS"/>
</dbReference>
<accession>D2V4I8</accession>
<evidence type="ECO:0000256" key="1">
    <source>
        <dbReference type="ARBA" id="ARBA00001933"/>
    </source>
</evidence>
<keyword evidence="4 7" id="KW-0808">Transferase</keyword>
<dbReference type="InterPro" id="IPR050596">
    <property type="entry name" value="AspAT/PAT-like"/>
</dbReference>
<evidence type="ECO:0000256" key="4">
    <source>
        <dbReference type="ARBA" id="ARBA00022679"/>
    </source>
</evidence>
<evidence type="ECO:0000313" key="7">
    <source>
        <dbReference type="EMBL" id="EFC48393.1"/>
    </source>
</evidence>
<gene>
    <name evidence="7" type="ORF">NAEGRDRAFT_78548</name>
</gene>
<evidence type="ECO:0000313" key="8">
    <source>
        <dbReference type="Proteomes" id="UP000006671"/>
    </source>
</evidence>
<keyword evidence="8" id="KW-1185">Reference proteome</keyword>
<dbReference type="eggNOG" id="KOG0257">
    <property type="taxonomic scope" value="Eukaryota"/>
</dbReference>
<evidence type="ECO:0000259" key="6">
    <source>
        <dbReference type="Pfam" id="PF00155"/>
    </source>
</evidence>
<dbReference type="Pfam" id="PF00155">
    <property type="entry name" value="Aminotran_1_2"/>
    <property type="match status" value="1"/>
</dbReference>
<dbReference type="GeneID" id="8849855"/>
<dbReference type="Proteomes" id="UP000006671">
    <property type="component" value="Unassembled WGS sequence"/>
</dbReference>
<dbReference type="AlphaFoldDB" id="D2V4I8"/>
<dbReference type="SUPFAM" id="SSF53383">
    <property type="entry name" value="PLP-dependent transferases"/>
    <property type="match status" value="1"/>
</dbReference>
<dbReference type="KEGG" id="ngr:NAEGRDRAFT_78548"/>
<organism evidence="8">
    <name type="scientific">Naegleria gruberi</name>
    <name type="common">Amoeba</name>
    <dbReference type="NCBI Taxonomy" id="5762"/>
    <lineage>
        <taxon>Eukaryota</taxon>
        <taxon>Discoba</taxon>
        <taxon>Heterolobosea</taxon>
        <taxon>Tetramitia</taxon>
        <taxon>Eutetramitia</taxon>
        <taxon>Vahlkampfiidae</taxon>
        <taxon>Naegleria</taxon>
    </lineage>
</organism>
<dbReference type="PANTHER" id="PTHR46383:SF5">
    <property type="entry name" value="AMINOTRANSFERASE CLASS I_CLASSII DOMAIN-CONTAINING PROTEIN"/>
    <property type="match status" value="1"/>
</dbReference>
<protein>
    <submittedName>
        <fullName evidence="7">Aspartate aminotransferase</fullName>
    </submittedName>
</protein>
<evidence type="ECO:0000256" key="5">
    <source>
        <dbReference type="ARBA" id="ARBA00022898"/>
    </source>
</evidence>
<keyword evidence="5" id="KW-0663">Pyridoxal phosphate</keyword>
<evidence type="ECO:0000256" key="2">
    <source>
        <dbReference type="ARBA" id="ARBA00007441"/>
    </source>
</evidence>
<evidence type="ECO:0000256" key="3">
    <source>
        <dbReference type="ARBA" id="ARBA00022576"/>
    </source>
</evidence>
<dbReference type="GO" id="GO:0030170">
    <property type="term" value="F:pyridoxal phosphate binding"/>
    <property type="evidence" value="ECO:0007669"/>
    <property type="project" value="InterPro"/>
</dbReference>
<keyword evidence="3 7" id="KW-0032">Aminotransferase</keyword>
<proteinExistence type="inferred from homology"/>
<comment type="similarity">
    <text evidence="2">Belongs to the class-I pyridoxal-phosphate-dependent aminotransferase family.</text>
</comment>
<dbReference type="GO" id="GO:0006520">
    <property type="term" value="P:amino acid metabolic process"/>
    <property type="evidence" value="ECO:0007669"/>
    <property type="project" value="InterPro"/>
</dbReference>
<dbReference type="OrthoDB" id="7042322at2759"/>
<dbReference type="InterPro" id="IPR004839">
    <property type="entry name" value="Aminotransferase_I/II_large"/>
</dbReference>
<feature type="domain" description="Aminotransferase class I/classII large" evidence="6">
    <location>
        <begin position="118"/>
        <end position="449"/>
    </location>
</feature>